<organism evidence="3 4">
    <name type="scientific">Sporomusa sphaeroides DSM 2875</name>
    <dbReference type="NCBI Taxonomy" id="1337886"/>
    <lineage>
        <taxon>Bacteria</taxon>
        <taxon>Bacillati</taxon>
        <taxon>Bacillota</taxon>
        <taxon>Negativicutes</taxon>
        <taxon>Selenomonadales</taxon>
        <taxon>Sporomusaceae</taxon>
        <taxon>Sporomusa</taxon>
    </lineage>
</organism>
<proteinExistence type="inferred from homology"/>
<dbReference type="PANTHER" id="PTHR30024:SF42">
    <property type="entry name" value="ALIPHATIC SULFONATES-BINDING PROTEIN-RELATED"/>
    <property type="match status" value="1"/>
</dbReference>
<evidence type="ECO:0000313" key="4">
    <source>
        <dbReference type="Proteomes" id="UP000245702"/>
    </source>
</evidence>
<keyword evidence="4" id="KW-1185">Reference proteome</keyword>
<dbReference type="InterPro" id="IPR015168">
    <property type="entry name" value="SsuA/THI5"/>
</dbReference>
<comment type="similarity">
    <text evidence="1">Belongs to the bacterial solute-binding protein SsuA/TauA family.</text>
</comment>
<evidence type="ECO:0000313" key="3">
    <source>
        <dbReference type="EMBL" id="CVK18121.1"/>
    </source>
</evidence>
<dbReference type="EMBL" id="FCOW01000002">
    <property type="protein sequence ID" value="CVK18121.1"/>
    <property type="molecule type" value="Genomic_DNA"/>
</dbReference>
<dbReference type="InterPro" id="IPR001638">
    <property type="entry name" value="Solute-binding_3/MltF_N"/>
</dbReference>
<evidence type="ECO:0000256" key="1">
    <source>
        <dbReference type="ARBA" id="ARBA00010742"/>
    </source>
</evidence>
<dbReference type="PANTHER" id="PTHR30024">
    <property type="entry name" value="ALIPHATIC SULFONATES-BINDING PROTEIN-RELATED"/>
    <property type="match status" value="1"/>
</dbReference>
<dbReference type="Pfam" id="PF09084">
    <property type="entry name" value="NMT1"/>
    <property type="match status" value="1"/>
</dbReference>
<name>A0ABM9VZ15_9FIRM</name>
<accession>A0ABM9VZ15</accession>
<protein>
    <submittedName>
        <fullName evidence="3">Aliphatic sulfonates-binding protein</fullName>
    </submittedName>
</protein>
<dbReference type="PROSITE" id="PS51257">
    <property type="entry name" value="PROKAR_LIPOPROTEIN"/>
    <property type="match status" value="1"/>
</dbReference>
<dbReference type="Gene3D" id="3.40.190.10">
    <property type="entry name" value="Periplasmic binding protein-like II"/>
    <property type="match status" value="2"/>
</dbReference>
<gene>
    <name evidence="3" type="primary">ssuA_5</name>
    <name evidence="3" type="ORF">SSPH_00758</name>
</gene>
<evidence type="ECO:0000259" key="2">
    <source>
        <dbReference type="SMART" id="SM00062"/>
    </source>
</evidence>
<comment type="caution">
    <text evidence="3">The sequence shown here is derived from an EMBL/GenBank/DDBJ whole genome shotgun (WGS) entry which is preliminary data.</text>
</comment>
<sequence length="345" mass="37469">MDSKEIGEGLIVKKCKGYVALCLVLMMISATLAGCSNTAKETAAAKKDDYVVKIPVSGGLCNAPLHVALDKGMFEEAGIKYEITKIETNTVDLMVAGKADAFSEMLPAMIQQINNGLDVNIAMGIHTGCLKLITKKDSPINSVKELKGKKIGVPGLASSQAIITQRALLAAGIGASPENMEVEFVVYNQPELPIALKNGQVDVIGMSDPAASLFVADEGAKLILDTAVDPEYKNEYCCVLVLRPDFVKQHPEIAKKYVGVIKKAGEYVQNHPEEVAKMQVDKKIVALGNPEFNAGILKTYKFIPSVPEGKQSFKNNLEDLQRLKIISKDLDLEQVIKKVYLEFDK</sequence>
<reference evidence="3 4" key="1">
    <citation type="submission" date="2016-01" db="EMBL/GenBank/DDBJ databases">
        <authorList>
            <person name="Brown R."/>
        </authorList>
    </citation>
    <scope>NUCLEOTIDE SEQUENCE [LARGE SCALE GENOMIC DNA]</scope>
    <source>
        <strain evidence="3">Sporomusa sphaeroides DSM 2875</strain>
    </source>
</reference>
<dbReference type="SMART" id="SM00062">
    <property type="entry name" value="PBPb"/>
    <property type="match status" value="1"/>
</dbReference>
<dbReference type="Proteomes" id="UP000245702">
    <property type="component" value="Unassembled WGS sequence"/>
</dbReference>
<feature type="domain" description="Solute-binding protein family 3/N-terminal" evidence="2">
    <location>
        <begin position="51"/>
        <end position="271"/>
    </location>
</feature>
<dbReference type="SUPFAM" id="SSF53850">
    <property type="entry name" value="Periplasmic binding protein-like II"/>
    <property type="match status" value="1"/>
</dbReference>